<organism evidence="1 2">
    <name type="scientific">Fasciola hepatica</name>
    <name type="common">Liver fluke</name>
    <dbReference type="NCBI Taxonomy" id="6192"/>
    <lineage>
        <taxon>Eukaryota</taxon>
        <taxon>Metazoa</taxon>
        <taxon>Spiralia</taxon>
        <taxon>Lophotrochozoa</taxon>
        <taxon>Platyhelminthes</taxon>
        <taxon>Trematoda</taxon>
        <taxon>Digenea</taxon>
        <taxon>Plagiorchiida</taxon>
        <taxon>Echinostomata</taxon>
        <taxon>Echinostomatoidea</taxon>
        <taxon>Fasciolidae</taxon>
        <taxon>Fasciola</taxon>
    </lineage>
</organism>
<comment type="caution">
    <text evidence="1">The sequence shown here is derived from an EMBL/GenBank/DDBJ whole genome shotgun (WGS) entry which is preliminary data.</text>
</comment>
<accession>A0A4E0RAR6</accession>
<gene>
    <name evidence="1" type="ORF">D915_010269</name>
</gene>
<dbReference type="Proteomes" id="UP000230066">
    <property type="component" value="Unassembled WGS sequence"/>
</dbReference>
<proteinExistence type="predicted"/>
<keyword evidence="2" id="KW-1185">Reference proteome</keyword>
<name>A0A4E0RAR6_FASHE</name>
<evidence type="ECO:0000313" key="1">
    <source>
        <dbReference type="EMBL" id="THD19108.1"/>
    </source>
</evidence>
<evidence type="ECO:0000313" key="2">
    <source>
        <dbReference type="Proteomes" id="UP000230066"/>
    </source>
</evidence>
<protein>
    <submittedName>
        <fullName evidence="1">Uncharacterized protein</fullName>
    </submittedName>
</protein>
<reference evidence="1" key="1">
    <citation type="submission" date="2019-03" db="EMBL/GenBank/DDBJ databases">
        <title>Improved annotation for the trematode Fasciola hepatica.</title>
        <authorList>
            <person name="Choi Y.-J."/>
            <person name="Martin J."/>
            <person name="Mitreva M."/>
        </authorList>
    </citation>
    <scope>NUCLEOTIDE SEQUENCE [LARGE SCALE GENOMIC DNA]</scope>
</reference>
<dbReference type="EMBL" id="JXXN02007371">
    <property type="protein sequence ID" value="THD19108.1"/>
    <property type="molecule type" value="Genomic_DNA"/>
</dbReference>
<dbReference type="AlphaFoldDB" id="A0A4E0RAR6"/>
<sequence length="78" mass="8959">MDVAQSEVRTLRVVDVVAEECRRLFHNFLETHRCASIPNVLIASSLSCSPTSRNSSIFKKFEFKRRSQNCHEGVYPET</sequence>